<sequence length="100" mass="11313">MPINWETTAEEVHIIRRIALKYVELVNKPLCDLRSAVMDITAVHANGCPLRLEEMAEAAEAKTGDFTHDAIGIYVHLERETGTLKNFFVPRYAQTERKGS</sequence>
<dbReference type="AlphaFoldDB" id="A0A4Q7XX39"/>
<proteinExistence type="predicted"/>
<evidence type="ECO:0000313" key="3">
    <source>
        <dbReference type="Proteomes" id="UP000292958"/>
    </source>
</evidence>
<protein>
    <recommendedName>
        <fullName evidence="1">DUF6874 domain-containing protein</fullName>
    </recommendedName>
</protein>
<dbReference type="Pfam" id="PF21779">
    <property type="entry name" value="DUF6874"/>
    <property type="match status" value="1"/>
</dbReference>
<dbReference type="RefSeq" id="WP_130425338.1">
    <property type="nucleotide sequence ID" value="NZ_SHKW01000008.1"/>
</dbReference>
<comment type="caution">
    <text evidence="2">The sequence shown here is derived from an EMBL/GenBank/DDBJ whole genome shotgun (WGS) entry which is preliminary data.</text>
</comment>
<dbReference type="EMBL" id="SHKW01000008">
    <property type="protein sequence ID" value="RZU28937.1"/>
    <property type="molecule type" value="Genomic_DNA"/>
</dbReference>
<dbReference type="Proteomes" id="UP000292958">
    <property type="component" value="Unassembled WGS sequence"/>
</dbReference>
<keyword evidence="3" id="KW-1185">Reference proteome</keyword>
<dbReference type="OrthoDB" id="7279228at2"/>
<gene>
    <name evidence="2" type="ORF">BDD14_6522</name>
</gene>
<feature type="domain" description="DUF6874" evidence="1">
    <location>
        <begin position="11"/>
        <end position="94"/>
    </location>
</feature>
<name>A0A4Q7XX39_9BACT</name>
<reference evidence="2 3" key="1">
    <citation type="submission" date="2019-02" db="EMBL/GenBank/DDBJ databases">
        <title>Genomic Encyclopedia of Archaeal and Bacterial Type Strains, Phase II (KMG-II): from individual species to whole genera.</title>
        <authorList>
            <person name="Goeker M."/>
        </authorList>
    </citation>
    <scope>NUCLEOTIDE SEQUENCE [LARGE SCALE GENOMIC DNA]</scope>
    <source>
        <strain evidence="2 3">DSM 18101</strain>
    </source>
</reference>
<organism evidence="2 3">
    <name type="scientific">Edaphobacter modestus</name>
    <dbReference type="NCBI Taxonomy" id="388466"/>
    <lineage>
        <taxon>Bacteria</taxon>
        <taxon>Pseudomonadati</taxon>
        <taxon>Acidobacteriota</taxon>
        <taxon>Terriglobia</taxon>
        <taxon>Terriglobales</taxon>
        <taxon>Acidobacteriaceae</taxon>
        <taxon>Edaphobacter</taxon>
    </lineage>
</organism>
<accession>A0A4Q7XX39</accession>
<evidence type="ECO:0000313" key="2">
    <source>
        <dbReference type="EMBL" id="RZU28937.1"/>
    </source>
</evidence>
<evidence type="ECO:0000259" key="1">
    <source>
        <dbReference type="Pfam" id="PF21779"/>
    </source>
</evidence>
<dbReference type="InterPro" id="IPR049239">
    <property type="entry name" value="DUF6874"/>
</dbReference>